<dbReference type="EMBL" id="AP015122">
    <property type="protein sequence ID" value="BAU03190.1"/>
    <property type="molecule type" value="Genomic_DNA"/>
</dbReference>
<organism evidence="1">
    <name type="scientific">Vigna angularis var. angularis</name>
    <dbReference type="NCBI Taxonomy" id="157739"/>
    <lineage>
        <taxon>Eukaryota</taxon>
        <taxon>Viridiplantae</taxon>
        <taxon>Streptophyta</taxon>
        <taxon>Embryophyta</taxon>
        <taxon>Tracheophyta</taxon>
        <taxon>Spermatophyta</taxon>
        <taxon>Magnoliopsida</taxon>
        <taxon>eudicotyledons</taxon>
        <taxon>Gunneridae</taxon>
        <taxon>Pentapetalae</taxon>
        <taxon>rosids</taxon>
        <taxon>fabids</taxon>
        <taxon>Fabales</taxon>
        <taxon>Fabaceae</taxon>
        <taxon>Papilionoideae</taxon>
        <taxon>50 kb inversion clade</taxon>
        <taxon>NPAAA clade</taxon>
        <taxon>indigoferoid/millettioid clade</taxon>
        <taxon>Phaseoleae</taxon>
        <taxon>Vigna</taxon>
    </lineage>
</organism>
<gene>
    <name evidence="1" type="primary">Vigan.UMG037100</name>
    <name evidence="1" type="ORF">VIGAN_UM037100</name>
</gene>
<accession>A0A0S3TDN2</accession>
<feature type="non-terminal residue" evidence="1">
    <location>
        <position position="1"/>
    </location>
</feature>
<proteinExistence type="predicted"/>
<protein>
    <submittedName>
        <fullName evidence="1">Uncharacterized protein</fullName>
    </submittedName>
</protein>
<name>A0A0S3TDN2_PHAAN</name>
<evidence type="ECO:0000313" key="1">
    <source>
        <dbReference type="EMBL" id="BAU03190.1"/>
    </source>
</evidence>
<sequence length="82" mass="9733">ERKLTVPSHPESSTQDFFFFLLKRSTWGRKRMVSRWKLCRMAHGRAGTCWLLQWKAGTCWSSTLIPILFYSLPLFHFCSCNF</sequence>
<reference evidence="1" key="1">
    <citation type="journal article" date="2015" name="Sci. Rep.">
        <title>The power of single molecule real-time sequencing technology in the de novo assembly of a eukaryotic genome.</title>
        <authorList>
            <person name="Sakai H."/>
            <person name="Naito K."/>
            <person name="Ogiso-Tanaka E."/>
            <person name="Takahashi Y."/>
            <person name="Iseki K."/>
            <person name="Muto C."/>
            <person name="Satou K."/>
            <person name="Teruya K."/>
            <person name="Shiroma A."/>
            <person name="Shimoji M."/>
            <person name="Hirano T."/>
            <person name="Itoh T."/>
            <person name="Kaga A."/>
            <person name="Tomooka N."/>
        </authorList>
    </citation>
    <scope>NUCLEOTIDE SEQUENCE</scope>
</reference>
<dbReference type="AlphaFoldDB" id="A0A0S3TDN2"/>